<dbReference type="Proteomes" id="UP001195660">
    <property type="component" value="Unassembled WGS sequence"/>
</dbReference>
<protein>
    <submittedName>
        <fullName evidence="1">DUF4194 domain-containing protein</fullName>
    </submittedName>
</protein>
<reference evidence="1 2" key="1">
    <citation type="submission" date="2019-11" db="EMBL/GenBank/DDBJ databases">
        <title>Novel Deefgea species.</title>
        <authorList>
            <person name="Han J.-H."/>
        </authorList>
    </citation>
    <scope>NUCLEOTIDE SEQUENCE [LARGE SCALE GENOMIC DNA]</scope>
    <source>
        <strain evidence="1 2">LMG 24817</strain>
    </source>
</reference>
<evidence type="ECO:0000313" key="2">
    <source>
        <dbReference type="Proteomes" id="UP001195660"/>
    </source>
</evidence>
<dbReference type="InterPro" id="IPR025449">
    <property type="entry name" value="JetB"/>
</dbReference>
<gene>
    <name evidence="1" type="ORF">GM173_05830</name>
</gene>
<organism evidence="1 2">
    <name type="scientific">Deefgea chitinilytica</name>
    <dbReference type="NCBI Taxonomy" id="570276"/>
    <lineage>
        <taxon>Bacteria</taxon>
        <taxon>Pseudomonadati</taxon>
        <taxon>Pseudomonadota</taxon>
        <taxon>Betaproteobacteria</taxon>
        <taxon>Neisseriales</taxon>
        <taxon>Chitinibacteraceae</taxon>
        <taxon>Deefgea</taxon>
    </lineage>
</organism>
<dbReference type="Pfam" id="PF13835">
    <property type="entry name" value="DUF4194"/>
    <property type="match status" value="1"/>
</dbReference>
<keyword evidence="2" id="KW-1185">Reference proteome</keyword>
<comment type="caution">
    <text evidence="1">The sequence shown here is derived from an EMBL/GenBank/DDBJ whole genome shotgun (WGS) entry which is preliminary data.</text>
</comment>
<proteinExistence type="predicted"/>
<evidence type="ECO:0000313" key="1">
    <source>
        <dbReference type="EMBL" id="MBM5571099.1"/>
    </source>
</evidence>
<accession>A0ABS2CAC4</accession>
<dbReference type="EMBL" id="WOFE01000002">
    <property type="protein sequence ID" value="MBM5571099.1"/>
    <property type="molecule type" value="Genomic_DNA"/>
</dbReference>
<sequence length="215" mass="23874">MNLKKNALEQLNLSGLKLDRFQEIVTRLFAYGIVVRAEDGVEARIYDDARRIEALLVDYFDLAGFFLHHDSKAEFFRLYAPGAQAPGITPDGIEPVPSLKAKLTPDFVAAALALRFLYQKGLMEGGLNLTDEGEVLTRFEDLAATLQTQLKRPLPEAVVDRDKLLRELRRHRLIRLSPTFSMADEDGLIAIRQTILGIISEDALAAALEVGAAEP</sequence>
<name>A0ABS2CAC4_9NEIS</name>